<feature type="compositionally biased region" description="Polar residues" evidence="2">
    <location>
        <begin position="468"/>
        <end position="500"/>
    </location>
</feature>
<dbReference type="Gene3D" id="2.60.40.1110">
    <property type="match status" value="1"/>
</dbReference>
<evidence type="ECO:0000259" key="3">
    <source>
        <dbReference type="PROSITE" id="PS51182"/>
    </source>
</evidence>
<dbReference type="InterPro" id="IPR029021">
    <property type="entry name" value="Prot-tyrosine_phosphatase-like"/>
</dbReference>
<evidence type="ECO:0000256" key="1">
    <source>
        <dbReference type="ARBA" id="ARBA00022912"/>
    </source>
</evidence>
<evidence type="ECO:0000313" key="4">
    <source>
        <dbReference type="EMBL" id="PWZ05602.1"/>
    </source>
</evidence>
<gene>
    <name evidence="4" type="primary">FH6_0</name>
    <name evidence="4" type="ORF">Zm00014a_029158</name>
</gene>
<dbReference type="Gene3D" id="3.90.190.10">
    <property type="entry name" value="Protein tyrosine phosphatase superfamily"/>
    <property type="match status" value="1"/>
</dbReference>
<dbReference type="GO" id="GO:0004721">
    <property type="term" value="F:phosphoprotein phosphatase activity"/>
    <property type="evidence" value="ECO:0007669"/>
    <property type="project" value="UniProtKB-KW"/>
</dbReference>
<feature type="domain" description="C2 tensin-type" evidence="3">
    <location>
        <begin position="242"/>
        <end position="381"/>
    </location>
</feature>
<dbReference type="InterPro" id="IPR051144">
    <property type="entry name" value="Formin_homology_domain"/>
</dbReference>
<keyword evidence="1" id="KW-0904">Protein phosphatase</keyword>
<evidence type="ECO:0000313" key="5">
    <source>
        <dbReference type="Proteomes" id="UP000251960"/>
    </source>
</evidence>
<keyword evidence="1" id="KW-0378">Hydrolase</keyword>
<comment type="caution">
    <text evidence="4">The sequence shown here is derived from an EMBL/GenBank/DDBJ whole genome shotgun (WGS) entry which is preliminary data.</text>
</comment>
<dbReference type="Proteomes" id="UP000251960">
    <property type="component" value="Chromosome 9"/>
</dbReference>
<evidence type="ECO:0000256" key="2">
    <source>
        <dbReference type="SAM" id="MobiDB-lite"/>
    </source>
</evidence>
<dbReference type="AlphaFoldDB" id="A0A3L6DAI2"/>
<dbReference type="SUPFAM" id="SSF49562">
    <property type="entry name" value="C2 domain (Calcium/lipid-binding domain, CaLB)"/>
    <property type="match status" value="1"/>
</dbReference>
<dbReference type="ExpressionAtlas" id="A0A3L6DAI2">
    <property type="expression patterns" value="baseline and differential"/>
</dbReference>
<protein>
    <submittedName>
        <fullName evidence="4">Formin-like protein 6</fullName>
    </submittedName>
</protein>
<organism evidence="4 5">
    <name type="scientific">Zea mays</name>
    <name type="common">Maize</name>
    <dbReference type="NCBI Taxonomy" id="4577"/>
    <lineage>
        <taxon>Eukaryota</taxon>
        <taxon>Viridiplantae</taxon>
        <taxon>Streptophyta</taxon>
        <taxon>Embryophyta</taxon>
        <taxon>Tracheophyta</taxon>
        <taxon>Spermatophyta</taxon>
        <taxon>Magnoliopsida</taxon>
        <taxon>Liliopsida</taxon>
        <taxon>Poales</taxon>
        <taxon>Poaceae</taxon>
        <taxon>PACMAD clade</taxon>
        <taxon>Panicoideae</taxon>
        <taxon>Andropogonodae</taxon>
        <taxon>Andropogoneae</taxon>
        <taxon>Tripsacinae</taxon>
        <taxon>Zea</taxon>
    </lineage>
</organism>
<sequence>MEPFVAAQGLVIVLQRSHARAYDDPLNKPNVQTTKNLRENKSTGAELPSLLPPAPPPSVPPPRYIATTGSTARNVSSLPDSSSPTRFGYPAGRRVLCPVPASAAGRMSLFRRLFYRRPPDGLVEISGNILVFDHCYSTDLLEEDELMPYIGGILKQLLGRHSIDSFMVFNFEGSKKDNQIASIFSYYDMSVMGYPRNYEGCPLLTMEMIHHFLRSSESWLSLSQDNFLLIHAEHGGWPILAFALAALLVYLKRKVPNFDGQGGCRPIFRIYGLDPLAPNDRGTKLLFLTPKTSDFVQLYTQEDCEIIKVNVHCPVQGDIVIECVSLDEDFEHEVMMFRAMFSTAFIEDNLLVLDRNEIDILWDTKHRFPVDFRVEVIFSDMEIGTAVHKSGLSSEEKESLSKVGDAFSHLEWSSKSVHITNEDSKQKGLQTEHDGFEKIPLEETGTSSASAGNSSRSVQIHHIEPAENHSSLASVHSSPESEASGSGTNFQGGQLSNDTSAQDEHEVDDTKVEPNSEIPRDAEAGDADAAATAAEWSDNNSDVFLSDTHTPSSSTPSSPPKFDEDILEAGMVGTRSQLTELKI</sequence>
<dbReference type="SMART" id="SM01326">
    <property type="entry name" value="PTEN_C2"/>
    <property type="match status" value="1"/>
</dbReference>
<dbReference type="InterPro" id="IPR035892">
    <property type="entry name" value="C2_domain_sf"/>
</dbReference>
<dbReference type="PANTHER" id="PTHR45733:SF7">
    <property type="entry name" value="C2 TENSIN-TYPE DOMAIN-CONTAINING PROTEIN"/>
    <property type="match status" value="1"/>
</dbReference>
<name>A0A3L6DAI2_MAIZE</name>
<reference evidence="4 5" key="1">
    <citation type="journal article" date="2018" name="Nat. Genet.">
        <title>Extensive intraspecific gene order and gene structural variations between Mo17 and other maize genomes.</title>
        <authorList>
            <person name="Sun S."/>
            <person name="Zhou Y."/>
            <person name="Chen J."/>
            <person name="Shi J."/>
            <person name="Zhao H."/>
            <person name="Zhao H."/>
            <person name="Song W."/>
            <person name="Zhang M."/>
            <person name="Cui Y."/>
            <person name="Dong X."/>
            <person name="Liu H."/>
            <person name="Ma X."/>
            <person name="Jiao Y."/>
            <person name="Wang B."/>
            <person name="Wei X."/>
            <person name="Stein J.C."/>
            <person name="Glaubitz J.C."/>
            <person name="Lu F."/>
            <person name="Yu G."/>
            <person name="Liang C."/>
            <person name="Fengler K."/>
            <person name="Li B."/>
            <person name="Rafalski A."/>
            <person name="Schnable P.S."/>
            <person name="Ware D.H."/>
            <person name="Buckler E.S."/>
            <person name="Lai J."/>
        </authorList>
    </citation>
    <scope>NUCLEOTIDE SEQUENCE [LARGE SCALE GENOMIC DNA]</scope>
    <source>
        <strain evidence="5">cv. Missouri 17</strain>
        <tissue evidence="4">Seedling</tissue>
    </source>
</reference>
<proteinExistence type="predicted"/>
<dbReference type="Pfam" id="PF10409">
    <property type="entry name" value="PTEN_C2"/>
    <property type="match status" value="1"/>
</dbReference>
<feature type="region of interest" description="Disordered" evidence="2">
    <location>
        <begin position="468"/>
        <end position="564"/>
    </location>
</feature>
<dbReference type="EMBL" id="NCVQ01000010">
    <property type="protein sequence ID" value="PWZ05602.1"/>
    <property type="molecule type" value="Genomic_DNA"/>
</dbReference>
<feature type="compositionally biased region" description="Polar residues" evidence="2">
    <location>
        <begin position="537"/>
        <end position="549"/>
    </location>
</feature>
<dbReference type="PANTHER" id="PTHR45733">
    <property type="entry name" value="FORMIN-J"/>
    <property type="match status" value="1"/>
</dbReference>
<dbReference type="InterPro" id="IPR014020">
    <property type="entry name" value="Tensin_C2-dom"/>
</dbReference>
<dbReference type="PROSITE" id="PS51182">
    <property type="entry name" value="C2_TENSIN"/>
    <property type="match status" value="1"/>
</dbReference>
<feature type="compositionally biased region" description="Basic and acidic residues" evidence="2">
    <location>
        <begin position="502"/>
        <end position="523"/>
    </location>
</feature>
<accession>A0A3L6DAI2</accession>